<evidence type="ECO:0000313" key="3">
    <source>
        <dbReference type="RefSeq" id="XP_040964519.1"/>
    </source>
</evidence>
<reference evidence="3" key="2">
    <citation type="submission" date="2025-08" db="UniProtKB">
        <authorList>
            <consortium name="RefSeq"/>
        </authorList>
    </citation>
    <scope>IDENTIFICATION</scope>
</reference>
<sequence length="210" mass="24833">MGTEIPRNAETKRGFRKEFVRKPKGKVELKDRVIVLEGSLRKYQNRNSAIELKASLSKIEEMKQIIEELEMTLQNCENRIKHLEANENRNKEQLHYFQNQVRSRDHIMEEAVDMDQRMERLEQSQKEMQEQLQKQMNEQQKMIDKMMESQGSMMAQLTQWFNKGIDKGKGSVLNVEEGDNEGPVYPPDFTPQQVEIYPRKSSVTIRPQQF</sequence>
<dbReference type="GeneID" id="121224933"/>
<evidence type="ECO:0000313" key="2">
    <source>
        <dbReference type="Proteomes" id="UP000818029"/>
    </source>
</evidence>
<evidence type="ECO:0000256" key="1">
    <source>
        <dbReference type="SAM" id="Coils"/>
    </source>
</evidence>
<dbReference type="RefSeq" id="XP_040964519.1">
    <property type="nucleotide sequence ID" value="XM_041108585.1"/>
</dbReference>
<dbReference type="Proteomes" id="UP000818029">
    <property type="component" value="Chromosome D13"/>
</dbReference>
<keyword evidence="1" id="KW-0175">Coiled coil</keyword>
<proteinExistence type="predicted"/>
<keyword evidence="2" id="KW-1185">Reference proteome</keyword>
<protein>
    <submittedName>
        <fullName evidence="3">Uncharacterized protein</fullName>
    </submittedName>
</protein>
<gene>
    <name evidence="3" type="primary">LOC121224933</name>
</gene>
<organism evidence="2 3">
    <name type="scientific">Gossypium hirsutum</name>
    <name type="common">Upland cotton</name>
    <name type="synonym">Gossypium mexicanum</name>
    <dbReference type="NCBI Taxonomy" id="3635"/>
    <lineage>
        <taxon>Eukaryota</taxon>
        <taxon>Viridiplantae</taxon>
        <taxon>Streptophyta</taxon>
        <taxon>Embryophyta</taxon>
        <taxon>Tracheophyta</taxon>
        <taxon>Spermatophyta</taxon>
        <taxon>Magnoliopsida</taxon>
        <taxon>eudicotyledons</taxon>
        <taxon>Gunneridae</taxon>
        <taxon>Pentapetalae</taxon>
        <taxon>rosids</taxon>
        <taxon>malvids</taxon>
        <taxon>Malvales</taxon>
        <taxon>Malvaceae</taxon>
        <taxon>Malvoideae</taxon>
        <taxon>Gossypium</taxon>
    </lineage>
</organism>
<accession>A0ABM3BBT8</accession>
<name>A0ABM3BBT8_GOSHI</name>
<reference evidence="2" key="1">
    <citation type="journal article" date="2020" name="Nat. Genet.">
        <title>Genomic diversifications of five Gossypium allopolyploid species and their impact on cotton improvement.</title>
        <authorList>
            <person name="Chen Z.J."/>
            <person name="Sreedasyam A."/>
            <person name="Ando A."/>
            <person name="Song Q."/>
            <person name="De Santiago L.M."/>
            <person name="Hulse-Kemp A.M."/>
            <person name="Ding M."/>
            <person name="Ye W."/>
            <person name="Kirkbride R.C."/>
            <person name="Jenkins J."/>
            <person name="Plott C."/>
            <person name="Lovell J."/>
            <person name="Lin Y.M."/>
            <person name="Vaughn R."/>
            <person name="Liu B."/>
            <person name="Simpson S."/>
            <person name="Scheffler B.E."/>
            <person name="Wen L."/>
            <person name="Saski C.A."/>
            <person name="Grover C.E."/>
            <person name="Hu G."/>
            <person name="Conover J.L."/>
            <person name="Carlson J.W."/>
            <person name="Shu S."/>
            <person name="Boston L.B."/>
            <person name="Williams M."/>
            <person name="Peterson D.G."/>
            <person name="McGee K."/>
            <person name="Jones D.C."/>
            <person name="Wendel J.F."/>
            <person name="Stelly D.M."/>
            <person name="Grimwood J."/>
            <person name="Schmutz J."/>
        </authorList>
    </citation>
    <scope>NUCLEOTIDE SEQUENCE [LARGE SCALE GENOMIC DNA]</scope>
    <source>
        <strain evidence="2">cv. TM-1</strain>
    </source>
</reference>
<feature type="coiled-coil region" evidence="1">
    <location>
        <begin position="26"/>
        <end position="149"/>
    </location>
</feature>